<reference evidence="1" key="1">
    <citation type="submission" date="2021-02" db="EMBL/GenBank/DDBJ databases">
        <authorList>
            <consortium name="DOE Joint Genome Institute"/>
            <person name="Ahrendt S."/>
            <person name="Looney B.P."/>
            <person name="Miyauchi S."/>
            <person name="Morin E."/>
            <person name="Drula E."/>
            <person name="Courty P.E."/>
            <person name="Chicoki N."/>
            <person name="Fauchery L."/>
            <person name="Kohler A."/>
            <person name="Kuo A."/>
            <person name="Labutti K."/>
            <person name="Pangilinan J."/>
            <person name="Lipzen A."/>
            <person name="Riley R."/>
            <person name="Andreopoulos W."/>
            <person name="He G."/>
            <person name="Johnson J."/>
            <person name="Barry K.W."/>
            <person name="Grigoriev I.V."/>
            <person name="Nagy L."/>
            <person name="Hibbett D."/>
            <person name="Henrissat B."/>
            <person name="Matheny P.B."/>
            <person name="Labbe J."/>
            <person name="Martin F."/>
        </authorList>
    </citation>
    <scope>NUCLEOTIDE SEQUENCE</scope>
    <source>
        <strain evidence="1">EC-137</strain>
    </source>
</reference>
<organism evidence="1 2">
    <name type="scientific">Vararia minispora EC-137</name>
    <dbReference type="NCBI Taxonomy" id="1314806"/>
    <lineage>
        <taxon>Eukaryota</taxon>
        <taxon>Fungi</taxon>
        <taxon>Dikarya</taxon>
        <taxon>Basidiomycota</taxon>
        <taxon>Agaricomycotina</taxon>
        <taxon>Agaricomycetes</taxon>
        <taxon>Russulales</taxon>
        <taxon>Lachnocladiaceae</taxon>
        <taxon>Vararia</taxon>
    </lineage>
</organism>
<evidence type="ECO:0000313" key="2">
    <source>
        <dbReference type="Proteomes" id="UP000814128"/>
    </source>
</evidence>
<dbReference type="EMBL" id="MU273566">
    <property type="protein sequence ID" value="KAI0031835.1"/>
    <property type="molecule type" value="Genomic_DNA"/>
</dbReference>
<keyword evidence="2" id="KW-1185">Reference proteome</keyword>
<dbReference type="Proteomes" id="UP000814128">
    <property type="component" value="Unassembled WGS sequence"/>
</dbReference>
<name>A0ACB8QJM0_9AGAM</name>
<protein>
    <submittedName>
        <fullName evidence="1">Inositol polyphosphate phosphatase</fullName>
    </submittedName>
</protein>
<comment type="caution">
    <text evidence="1">The sequence shown here is derived from an EMBL/GenBank/DDBJ whole genome shotgun (WGS) entry which is preliminary data.</text>
</comment>
<evidence type="ECO:0000313" key="1">
    <source>
        <dbReference type="EMBL" id="KAI0031835.1"/>
    </source>
</evidence>
<gene>
    <name evidence="1" type="ORF">K488DRAFT_51206</name>
</gene>
<proteinExistence type="predicted"/>
<accession>A0ACB8QJM0</accession>
<sequence length="424" mass="46436">MVSSSSSDGPATAETVVQVLSYNTALQALHGLPQDLVDWLEPSLDVSNFLSRHRSVDIFAVGFQELLPLHIGLSGFAGPVIDDRAALLKAQIEAHAPAKDSYTLVAKVVNVGVALLLYARDAGIARRIHDVQTAWTGTGPAYMGNKGAVAIRFRVEADDGSLGEVYTFVCAHLTAHAPKLASRLADYAHITRTLLFAPLPGRPAAARTTLYDTSHLFFLGDLNFRLQSPPQTDLPAALDALSEREALREHDQLTMERRKGTVFQGLHEGRFWEFKPTYKYALGEVDKYNLGRMPAWTDRVLYATYHDEANTPDEQTAVKNILYTSVPSYTFSDHKPIIALLLLPPPSPPPDGSVPTLRLPPSFHPTPDVLARPKRFLGRTLDRLIGLLWWALVVLGAGSAAIGVGNFVLGLGAGVWAWWRRRPA</sequence>
<reference evidence="1" key="2">
    <citation type="journal article" date="2022" name="New Phytol.">
        <title>Evolutionary transition to the ectomycorrhizal habit in the genomes of a hyperdiverse lineage of mushroom-forming fungi.</title>
        <authorList>
            <person name="Looney B."/>
            <person name="Miyauchi S."/>
            <person name="Morin E."/>
            <person name="Drula E."/>
            <person name="Courty P.E."/>
            <person name="Kohler A."/>
            <person name="Kuo A."/>
            <person name="LaButti K."/>
            <person name="Pangilinan J."/>
            <person name="Lipzen A."/>
            <person name="Riley R."/>
            <person name="Andreopoulos W."/>
            <person name="He G."/>
            <person name="Johnson J."/>
            <person name="Nolan M."/>
            <person name="Tritt A."/>
            <person name="Barry K.W."/>
            <person name="Grigoriev I.V."/>
            <person name="Nagy L.G."/>
            <person name="Hibbett D."/>
            <person name="Henrissat B."/>
            <person name="Matheny P.B."/>
            <person name="Labbe J."/>
            <person name="Martin F.M."/>
        </authorList>
    </citation>
    <scope>NUCLEOTIDE SEQUENCE</scope>
    <source>
        <strain evidence="1">EC-137</strain>
    </source>
</reference>